<dbReference type="GO" id="GO:0071949">
    <property type="term" value="F:FAD binding"/>
    <property type="evidence" value="ECO:0007669"/>
    <property type="project" value="InterPro"/>
</dbReference>
<dbReference type="SUPFAM" id="SSF51905">
    <property type="entry name" value="FAD/NAD(P)-binding domain"/>
    <property type="match status" value="1"/>
</dbReference>
<dbReference type="PANTHER" id="PTHR43004">
    <property type="entry name" value="TRK SYSTEM POTASSIUM UPTAKE PROTEIN"/>
    <property type="match status" value="1"/>
</dbReference>
<dbReference type="PANTHER" id="PTHR43004:SF19">
    <property type="entry name" value="BINDING MONOOXYGENASE, PUTATIVE (JCVI)-RELATED"/>
    <property type="match status" value="1"/>
</dbReference>
<dbReference type="GO" id="GO:0016709">
    <property type="term" value="F:oxidoreductase activity, acting on paired donors, with incorporation or reduction of molecular oxygen, NAD(P)H as one donor, and incorporation of one atom of oxygen"/>
    <property type="evidence" value="ECO:0007669"/>
    <property type="project" value="UniProtKB-ARBA"/>
</dbReference>
<gene>
    <name evidence="5" type="ORF">F8566_11715</name>
</gene>
<dbReference type="Gene3D" id="3.40.30.120">
    <property type="match status" value="1"/>
</dbReference>
<accession>A0A6H9YPV4</accession>
<dbReference type="Proteomes" id="UP000468735">
    <property type="component" value="Unassembled WGS sequence"/>
</dbReference>
<dbReference type="InterPro" id="IPR036188">
    <property type="entry name" value="FAD/NAD-bd_sf"/>
</dbReference>
<comment type="cofactor">
    <cofactor evidence="1">
        <name>FAD</name>
        <dbReference type="ChEBI" id="CHEBI:57692"/>
    </cofactor>
</comment>
<keyword evidence="3" id="KW-0274">FAD</keyword>
<keyword evidence="2" id="KW-0285">Flavoprotein</keyword>
<sequence>MLLAYELVLQGVRPVVLERLPEPTFQSKAGTLHARTAQTLDRRGLLDDVGGFQGTRLARHAPRGPVPFHFAGLFDLDLAKLNLEGPAIVGAPQAWAEHVFAEHAAYRGAEIRRGHEVVGLADHGGHVTLVVEGPDGPYELDVSYAVGTDGARSAVRRLAGIPFVGSGATVAALMGDVRLLDPYDVPPGWHRTPRGWVMLMVNPHGLSRVFTYDFRAPHPDRRAPVTLDELRDTIEYIAGMPIRMDQPQWLTRFGDAALQAETYRKGRVLLAGDAAHVHFPAGGQGVNTGMQDAVNLGWKLAATVQGQAPHDLLDTYHSERHPVGARVLWNTRAQVALMNPDPAVTPLRELFTELMHLDQVNEYLGGMISGLDIVYDVGRPDDPLAGRLAPDMELKNDRGAFRLVELLHAGRPVLLDLTDDLREAAGPWSDRVDLIAAASAESIGATNLLIRPDGYIAWSGEDPETLRTTLTRWFGPAQPTFARPRG</sequence>
<dbReference type="OrthoDB" id="8670884at2"/>
<dbReference type="AlphaFoldDB" id="A0A6H9YPV4"/>
<dbReference type="InterPro" id="IPR050641">
    <property type="entry name" value="RIFMO-like"/>
</dbReference>
<evidence type="ECO:0000313" key="5">
    <source>
        <dbReference type="EMBL" id="KAB2349763.1"/>
    </source>
</evidence>
<dbReference type="Pfam" id="PF21274">
    <property type="entry name" value="Rng_hyd_C"/>
    <property type="match status" value="1"/>
</dbReference>
<proteinExistence type="predicted"/>
<reference evidence="5 6" key="1">
    <citation type="submission" date="2019-09" db="EMBL/GenBank/DDBJ databases">
        <title>Actinomadura physcomitrii sp. nov., a novel actinomycete isolated from moss [Physcomitrium sphaericum (Ludw) Fuernr].</title>
        <authorList>
            <person name="Zhuang X."/>
            <person name="Liu C."/>
        </authorList>
    </citation>
    <scope>NUCLEOTIDE SEQUENCE [LARGE SCALE GENOMIC DNA]</scope>
    <source>
        <strain evidence="5 6">HMC1</strain>
    </source>
</reference>
<feature type="domain" description="FAD-binding" evidence="4">
    <location>
        <begin position="1"/>
        <end position="328"/>
    </location>
</feature>
<evidence type="ECO:0000256" key="2">
    <source>
        <dbReference type="ARBA" id="ARBA00022630"/>
    </source>
</evidence>
<name>A0A6H9YPV4_9ACTN</name>
<dbReference type="Gene3D" id="3.30.70.2450">
    <property type="match status" value="1"/>
</dbReference>
<dbReference type="EMBL" id="WBMT01000005">
    <property type="protein sequence ID" value="KAB2349763.1"/>
    <property type="molecule type" value="Genomic_DNA"/>
</dbReference>
<organism evidence="5 6">
    <name type="scientific">Actinomadura rudentiformis</name>
    <dbReference type="NCBI Taxonomy" id="359158"/>
    <lineage>
        <taxon>Bacteria</taxon>
        <taxon>Bacillati</taxon>
        <taxon>Actinomycetota</taxon>
        <taxon>Actinomycetes</taxon>
        <taxon>Streptosporangiales</taxon>
        <taxon>Thermomonosporaceae</taxon>
        <taxon>Actinomadura</taxon>
    </lineage>
</organism>
<dbReference type="Gene3D" id="3.50.50.60">
    <property type="entry name" value="FAD/NAD(P)-binding domain"/>
    <property type="match status" value="1"/>
</dbReference>
<dbReference type="InterPro" id="IPR002938">
    <property type="entry name" value="FAD-bd"/>
</dbReference>
<evidence type="ECO:0000313" key="6">
    <source>
        <dbReference type="Proteomes" id="UP000468735"/>
    </source>
</evidence>
<evidence type="ECO:0000256" key="3">
    <source>
        <dbReference type="ARBA" id="ARBA00022827"/>
    </source>
</evidence>
<keyword evidence="6" id="KW-1185">Reference proteome</keyword>
<evidence type="ECO:0000256" key="1">
    <source>
        <dbReference type="ARBA" id="ARBA00001974"/>
    </source>
</evidence>
<comment type="caution">
    <text evidence="5">The sequence shown here is derived from an EMBL/GenBank/DDBJ whole genome shotgun (WGS) entry which is preliminary data.</text>
</comment>
<dbReference type="Pfam" id="PF01494">
    <property type="entry name" value="FAD_binding_3"/>
    <property type="match status" value="1"/>
</dbReference>
<evidence type="ECO:0000259" key="4">
    <source>
        <dbReference type="Pfam" id="PF01494"/>
    </source>
</evidence>
<protein>
    <submittedName>
        <fullName evidence="5">Polyketide oxidase</fullName>
    </submittedName>
</protein>
<dbReference type="PRINTS" id="PR00420">
    <property type="entry name" value="RNGMNOXGNASE"/>
</dbReference>